<dbReference type="Pfam" id="PF08002">
    <property type="entry name" value="DUF1697"/>
    <property type="match status" value="1"/>
</dbReference>
<dbReference type="Proteomes" id="UP000274909">
    <property type="component" value="Unassembled WGS sequence"/>
</dbReference>
<protein>
    <submittedName>
        <fullName evidence="1">DUF1697 domain-containing protein</fullName>
    </submittedName>
</protein>
<dbReference type="Gene3D" id="3.30.70.1280">
    <property type="entry name" value="SP0830-like domains"/>
    <property type="match status" value="1"/>
</dbReference>
<organism evidence="1 2">
    <name type="scientific">Labedella endophytica</name>
    <dbReference type="NCBI Taxonomy" id="1523160"/>
    <lineage>
        <taxon>Bacteria</taxon>
        <taxon>Bacillati</taxon>
        <taxon>Actinomycetota</taxon>
        <taxon>Actinomycetes</taxon>
        <taxon>Micrococcales</taxon>
        <taxon>Microbacteriaceae</taxon>
        <taxon>Labedella</taxon>
    </lineage>
</organism>
<dbReference type="PANTHER" id="PTHR36439:SF1">
    <property type="entry name" value="DUF1697 DOMAIN-CONTAINING PROTEIN"/>
    <property type="match status" value="1"/>
</dbReference>
<dbReference type="SUPFAM" id="SSF160379">
    <property type="entry name" value="SP0830-like"/>
    <property type="match status" value="1"/>
</dbReference>
<accession>A0A433JX81</accession>
<evidence type="ECO:0000313" key="2">
    <source>
        <dbReference type="Proteomes" id="UP000274909"/>
    </source>
</evidence>
<dbReference type="AlphaFoldDB" id="A0A433JX81"/>
<reference evidence="1 2" key="1">
    <citation type="submission" date="2018-12" db="EMBL/GenBank/DDBJ databases">
        <authorList>
            <person name="Li F."/>
        </authorList>
    </citation>
    <scope>NUCLEOTIDE SEQUENCE [LARGE SCALE GENOMIC DNA]</scope>
    <source>
        <strain evidence="1 2">EGI 6500705</strain>
    </source>
</reference>
<name>A0A433JX81_9MICO</name>
<comment type="caution">
    <text evidence="1">The sequence shown here is derived from an EMBL/GenBank/DDBJ whole genome shotgun (WGS) entry which is preliminary data.</text>
</comment>
<evidence type="ECO:0000313" key="1">
    <source>
        <dbReference type="EMBL" id="RUR03598.1"/>
    </source>
</evidence>
<dbReference type="EMBL" id="RZGZ01000001">
    <property type="protein sequence ID" value="RUR03598.1"/>
    <property type="molecule type" value="Genomic_DNA"/>
</dbReference>
<dbReference type="OrthoDB" id="9806494at2"/>
<proteinExistence type="predicted"/>
<dbReference type="InterPro" id="IPR012545">
    <property type="entry name" value="DUF1697"/>
</dbReference>
<sequence>MSTTDRHVALLRGVNVGGVTVRSAPLAAVFEGLGFGSVRTVLASGNVVFDGGDTPESDLKAAVEKALADAFGYDAWIVLTRQSRVRAIVGAFPFAEVDDRQPYVLFGSDAGVLDELADFAELDTAPGVERVSRGDGVLYWDLPRGSSTDTAFAKRTARSRYRSTTTTRNLRTLRKLL</sequence>
<dbReference type="PIRSF" id="PIRSF008502">
    <property type="entry name" value="UCP008502"/>
    <property type="match status" value="1"/>
</dbReference>
<gene>
    <name evidence="1" type="ORF">ELQ94_03460</name>
</gene>
<dbReference type="RefSeq" id="WP_127047151.1">
    <property type="nucleotide sequence ID" value="NZ_RZGZ01000001.1"/>
</dbReference>
<keyword evidence="2" id="KW-1185">Reference proteome</keyword>
<dbReference type="PANTHER" id="PTHR36439">
    <property type="entry name" value="BLL4334 PROTEIN"/>
    <property type="match status" value="1"/>
</dbReference>